<evidence type="ECO:0000313" key="7">
    <source>
        <dbReference type="Proteomes" id="UP000027195"/>
    </source>
</evidence>
<evidence type="ECO:0000313" key="6">
    <source>
        <dbReference type="EMBL" id="KDQ10127.1"/>
    </source>
</evidence>
<evidence type="ECO:0000256" key="1">
    <source>
        <dbReference type="ARBA" id="ARBA00004123"/>
    </source>
</evidence>
<sequence length="300" mass="32471">MAATERSSTPLARLQTHVDTLSSLLDSLALIRAQPAVLISPASTPAQVRSAFAEINAFSASVRSAVAQEAMQAAQDSESADSAGIDVRSVVHDRAAARKRRRITPPVTQIHTPPKAAVLLPPISPASAPPIKAKSLAEFVRTHNQSPHRTATLRIWVSSRSKTHSNAPIVLRATVRDVLVAYINLAPTSSEEDAIATRSVTCVGSREEKKQPHSHSDYLVFQKVSQHFSRVLATHPDASLQILVDLISSYDSLLFAPCSRCRRVIEEETLLPPVARAWGRNGDGKAAARWLARHGSCLDE</sequence>
<dbReference type="HOGENOM" id="CLU_073373_0_0_1"/>
<protein>
    <recommendedName>
        <fullName evidence="8">Mediator complex subunit 27</fullName>
    </recommendedName>
</protein>
<dbReference type="InterPro" id="IPR021627">
    <property type="entry name" value="Mediator_Med27"/>
</dbReference>
<dbReference type="PANTHER" id="PTHR13130">
    <property type="entry name" value="34 KDA TRANSCRIPTIONAL CO-ACTIVATOR-RELATED"/>
    <property type="match status" value="1"/>
</dbReference>
<evidence type="ECO:0000256" key="5">
    <source>
        <dbReference type="ARBA" id="ARBA00023242"/>
    </source>
</evidence>
<keyword evidence="7" id="KW-1185">Reference proteome</keyword>
<accession>A0A067ME08</accession>
<dbReference type="GO" id="GO:0003713">
    <property type="term" value="F:transcription coactivator activity"/>
    <property type="evidence" value="ECO:0007669"/>
    <property type="project" value="TreeGrafter"/>
</dbReference>
<dbReference type="GO" id="GO:0016592">
    <property type="term" value="C:mediator complex"/>
    <property type="evidence" value="ECO:0007669"/>
    <property type="project" value="InterPro"/>
</dbReference>
<gene>
    <name evidence="6" type="ORF">BOTBODRAFT_36555</name>
</gene>
<comment type="similarity">
    <text evidence="2">Belongs to the Mediator complex subunit 27 family.</text>
</comment>
<evidence type="ECO:0000256" key="2">
    <source>
        <dbReference type="ARBA" id="ARBA00008048"/>
    </source>
</evidence>
<comment type="subcellular location">
    <subcellularLocation>
        <location evidence="1">Nucleus</location>
    </subcellularLocation>
</comment>
<dbReference type="OrthoDB" id="10261040at2759"/>
<keyword evidence="4" id="KW-0804">Transcription</keyword>
<keyword evidence="3" id="KW-0805">Transcription regulation</keyword>
<organism evidence="6 7">
    <name type="scientific">Botryobasidium botryosum (strain FD-172 SS1)</name>
    <dbReference type="NCBI Taxonomy" id="930990"/>
    <lineage>
        <taxon>Eukaryota</taxon>
        <taxon>Fungi</taxon>
        <taxon>Dikarya</taxon>
        <taxon>Basidiomycota</taxon>
        <taxon>Agaricomycotina</taxon>
        <taxon>Agaricomycetes</taxon>
        <taxon>Cantharellales</taxon>
        <taxon>Botryobasidiaceae</taxon>
        <taxon>Botryobasidium</taxon>
    </lineage>
</organism>
<dbReference type="AlphaFoldDB" id="A0A067ME08"/>
<reference evidence="7" key="1">
    <citation type="journal article" date="2014" name="Proc. Natl. Acad. Sci. U.S.A.">
        <title>Extensive sampling of basidiomycete genomes demonstrates inadequacy of the white-rot/brown-rot paradigm for wood decay fungi.</title>
        <authorList>
            <person name="Riley R."/>
            <person name="Salamov A.A."/>
            <person name="Brown D.W."/>
            <person name="Nagy L.G."/>
            <person name="Floudas D."/>
            <person name="Held B.W."/>
            <person name="Levasseur A."/>
            <person name="Lombard V."/>
            <person name="Morin E."/>
            <person name="Otillar R."/>
            <person name="Lindquist E.A."/>
            <person name="Sun H."/>
            <person name="LaButti K.M."/>
            <person name="Schmutz J."/>
            <person name="Jabbour D."/>
            <person name="Luo H."/>
            <person name="Baker S.E."/>
            <person name="Pisabarro A.G."/>
            <person name="Walton J.D."/>
            <person name="Blanchette R.A."/>
            <person name="Henrissat B."/>
            <person name="Martin F."/>
            <person name="Cullen D."/>
            <person name="Hibbett D.S."/>
            <person name="Grigoriev I.V."/>
        </authorList>
    </citation>
    <scope>NUCLEOTIDE SEQUENCE [LARGE SCALE GENOMIC DNA]</scope>
    <source>
        <strain evidence="7">FD-172 SS1</strain>
    </source>
</reference>
<dbReference type="Pfam" id="PF11571">
    <property type="entry name" value="Med27"/>
    <property type="match status" value="1"/>
</dbReference>
<proteinExistence type="inferred from homology"/>
<dbReference type="Proteomes" id="UP000027195">
    <property type="component" value="Unassembled WGS sequence"/>
</dbReference>
<evidence type="ECO:0000256" key="4">
    <source>
        <dbReference type="ARBA" id="ARBA00023163"/>
    </source>
</evidence>
<dbReference type="STRING" id="930990.A0A067ME08"/>
<dbReference type="EMBL" id="KL198071">
    <property type="protein sequence ID" value="KDQ10127.1"/>
    <property type="molecule type" value="Genomic_DNA"/>
</dbReference>
<name>A0A067ME08_BOTB1</name>
<evidence type="ECO:0000256" key="3">
    <source>
        <dbReference type="ARBA" id="ARBA00023015"/>
    </source>
</evidence>
<dbReference type="InParanoid" id="A0A067ME08"/>
<dbReference type="GO" id="GO:0006357">
    <property type="term" value="P:regulation of transcription by RNA polymerase II"/>
    <property type="evidence" value="ECO:0007669"/>
    <property type="project" value="TreeGrafter"/>
</dbReference>
<evidence type="ECO:0008006" key="8">
    <source>
        <dbReference type="Google" id="ProtNLM"/>
    </source>
</evidence>
<keyword evidence="5" id="KW-0539">Nucleus</keyword>
<dbReference type="PANTHER" id="PTHR13130:SF4">
    <property type="entry name" value="MEDIATOR OF RNA POLYMERASE II TRANSCRIPTION SUBUNIT 27"/>
    <property type="match status" value="1"/>
</dbReference>